<organism evidence="1 2">
    <name type="scientific">Colletotrichum godetiae</name>
    <dbReference type="NCBI Taxonomy" id="1209918"/>
    <lineage>
        <taxon>Eukaryota</taxon>
        <taxon>Fungi</taxon>
        <taxon>Dikarya</taxon>
        <taxon>Ascomycota</taxon>
        <taxon>Pezizomycotina</taxon>
        <taxon>Sordariomycetes</taxon>
        <taxon>Hypocreomycetidae</taxon>
        <taxon>Glomerellales</taxon>
        <taxon>Glomerellaceae</taxon>
        <taxon>Colletotrichum</taxon>
        <taxon>Colletotrichum acutatum species complex</taxon>
    </lineage>
</organism>
<proteinExistence type="predicted"/>
<evidence type="ECO:0000313" key="2">
    <source>
        <dbReference type="Proteomes" id="UP001224890"/>
    </source>
</evidence>
<dbReference type="RefSeq" id="XP_060437041.1">
    <property type="nucleotide sequence ID" value="XM_060565660.1"/>
</dbReference>
<accession>A0AAJ0B273</accession>
<dbReference type="GeneID" id="85450186"/>
<comment type="caution">
    <text evidence="1">The sequence shown here is derived from an EMBL/GenBank/DDBJ whole genome shotgun (WGS) entry which is preliminary data.</text>
</comment>
<dbReference type="Proteomes" id="UP001224890">
    <property type="component" value="Unassembled WGS sequence"/>
</dbReference>
<reference evidence="1" key="1">
    <citation type="submission" date="2021-06" db="EMBL/GenBank/DDBJ databases">
        <title>Comparative genomics, transcriptomics and evolutionary studies reveal genomic signatures of adaptation to plant cell wall in hemibiotrophic fungi.</title>
        <authorList>
            <consortium name="DOE Joint Genome Institute"/>
            <person name="Baroncelli R."/>
            <person name="Diaz J.F."/>
            <person name="Benocci T."/>
            <person name="Peng M."/>
            <person name="Battaglia E."/>
            <person name="Haridas S."/>
            <person name="Andreopoulos W."/>
            <person name="Labutti K."/>
            <person name="Pangilinan J."/>
            <person name="Floch G.L."/>
            <person name="Makela M.R."/>
            <person name="Henrissat B."/>
            <person name="Grigoriev I.V."/>
            <person name="Crouch J.A."/>
            <person name="De Vries R.P."/>
            <person name="Sukno S.A."/>
            <person name="Thon M.R."/>
        </authorList>
    </citation>
    <scope>NUCLEOTIDE SEQUENCE</scope>
    <source>
        <strain evidence="1">CBS 193.32</strain>
    </source>
</reference>
<dbReference type="EMBL" id="JAHMHR010000001">
    <property type="protein sequence ID" value="KAK1701286.1"/>
    <property type="molecule type" value="Genomic_DNA"/>
</dbReference>
<name>A0AAJ0B273_9PEZI</name>
<sequence length="185" mass="20492">MNSALSFPRLVEQALWVAAAWALGIEGDRRADAFRWFSVVCFGKFFFLLSLLVCRETNPASSCTCKPLPARIGSASTNLGVCAVYALCASLRRPLAFAPCHLPARRRRCRTIDNCWRNHTPSPCHPLIDQQGSRMLQGDLCPELELTKTLPSGLEMRGVTTPDRLLARLLGGLGRYIWSAPTRTC</sequence>
<gene>
    <name evidence="1" type="ORF">BDP55DRAFT_15906</name>
</gene>
<dbReference type="AlphaFoldDB" id="A0AAJ0B273"/>
<evidence type="ECO:0000313" key="1">
    <source>
        <dbReference type="EMBL" id="KAK1701286.1"/>
    </source>
</evidence>
<keyword evidence="2" id="KW-1185">Reference proteome</keyword>
<protein>
    <submittedName>
        <fullName evidence="1">Uncharacterized protein</fullName>
    </submittedName>
</protein>